<organism evidence="6 7">
    <name type="scientific">Magnaporthiopsis poae (strain ATCC 64411 / 73-15)</name>
    <name type="common">Kentucky bluegrass fungus</name>
    <name type="synonym">Magnaporthe poae</name>
    <dbReference type="NCBI Taxonomy" id="644358"/>
    <lineage>
        <taxon>Eukaryota</taxon>
        <taxon>Fungi</taxon>
        <taxon>Dikarya</taxon>
        <taxon>Ascomycota</taxon>
        <taxon>Pezizomycotina</taxon>
        <taxon>Sordariomycetes</taxon>
        <taxon>Sordariomycetidae</taxon>
        <taxon>Magnaporthales</taxon>
        <taxon>Magnaporthaceae</taxon>
        <taxon>Magnaporthiopsis</taxon>
    </lineage>
</organism>
<reference evidence="5" key="3">
    <citation type="submission" date="2011-03" db="EMBL/GenBank/DDBJ databases">
        <title>Annotation of Magnaporthe poae ATCC 64411.</title>
        <authorList>
            <person name="Ma L.-J."/>
            <person name="Dead R."/>
            <person name="Young S.K."/>
            <person name="Zeng Q."/>
            <person name="Gargeya S."/>
            <person name="Fitzgerald M."/>
            <person name="Haas B."/>
            <person name="Abouelleil A."/>
            <person name="Alvarado L."/>
            <person name="Arachchi H.M."/>
            <person name="Berlin A."/>
            <person name="Brown A."/>
            <person name="Chapman S.B."/>
            <person name="Chen Z."/>
            <person name="Dunbar C."/>
            <person name="Freedman E."/>
            <person name="Gearin G."/>
            <person name="Gellesch M."/>
            <person name="Goldberg J."/>
            <person name="Griggs A."/>
            <person name="Gujja S."/>
            <person name="Heiman D."/>
            <person name="Howarth C."/>
            <person name="Larson L."/>
            <person name="Lui A."/>
            <person name="MacDonald P.J.P."/>
            <person name="Mehta T."/>
            <person name="Montmayeur A."/>
            <person name="Murphy C."/>
            <person name="Neiman D."/>
            <person name="Pearson M."/>
            <person name="Priest M."/>
            <person name="Roberts A."/>
            <person name="Saif S."/>
            <person name="Shea T."/>
            <person name="Shenoy N."/>
            <person name="Sisk P."/>
            <person name="Stolte C."/>
            <person name="Sykes S."/>
            <person name="Yandava C."/>
            <person name="Wortman J."/>
            <person name="Nusbaum C."/>
            <person name="Birren B."/>
        </authorList>
    </citation>
    <scope>NUCLEOTIDE SEQUENCE</scope>
    <source>
        <strain evidence="5">ATCC 64411</strain>
    </source>
</reference>
<keyword evidence="7" id="KW-1185">Reference proteome</keyword>
<dbReference type="STRING" id="644358.A0A0C4DT21"/>
<feature type="compositionally biased region" description="Acidic residues" evidence="3">
    <location>
        <begin position="72"/>
        <end position="89"/>
    </location>
</feature>
<feature type="compositionally biased region" description="Acidic residues" evidence="3">
    <location>
        <begin position="911"/>
        <end position="925"/>
    </location>
</feature>
<feature type="domain" description="Transcription initiation factor TFIID subunit 1 histone acetyltransferase" evidence="4">
    <location>
        <begin position="441"/>
        <end position="906"/>
    </location>
</feature>
<feature type="region of interest" description="Disordered" evidence="3">
    <location>
        <begin position="903"/>
        <end position="954"/>
    </location>
</feature>
<evidence type="ECO:0000313" key="5">
    <source>
        <dbReference type="EMBL" id="KLU84024.1"/>
    </source>
</evidence>
<dbReference type="VEuPathDB" id="FungiDB:MAPG_03071"/>
<evidence type="ECO:0000259" key="4">
    <source>
        <dbReference type="Pfam" id="PF12157"/>
    </source>
</evidence>
<reference evidence="6" key="5">
    <citation type="submission" date="2015-06" db="UniProtKB">
        <authorList>
            <consortium name="EnsemblFungi"/>
        </authorList>
    </citation>
    <scope>IDENTIFICATION</scope>
    <source>
        <strain evidence="6">ATCC 64411</strain>
    </source>
</reference>
<evidence type="ECO:0000313" key="7">
    <source>
        <dbReference type="Proteomes" id="UP000011715"/>
    </source>
</evidence>
<dbReference type="OMA" id="RFINYYR"/>
<name>A0A0C4DT21_MAGP6</name>
<dbReference type="EMBL" id="GL876967">
    <property type="protein sequence ID" value="KLU84024.1"/>
    <property type="molecule type" value="Genomic_DNA"/>
</dbReference>
<comment type="subcellular location">
    <subcellularLocation>
        <location evidence="1">Nucleus</location>
    </subcellularLocation>
</comment>
<keyword evidence="5" id="KW-0648">Protein biosynthesis</keyword>
<dbReference type="AlphaFoldDB" id="A0A0C4DT21"/>
<dbReference type="EMBL" id="ADBL01000747">
    <property type="status" value="NOT_ANNOTATED_CDS"/>
    <property type="molecule type" value="Genomic_DNA"/>
</dbReference>
<dbReference type="GO" id="GO:0017025">
    <property type="term" value="F:TBP-class protein binding"/>
    <property type="evidence" value="ECO:0007669"/>
    <property type="project" value="InterPro"/>
</dbReference>
<dbReference type="EnsemblFungi" id="MAPG_03071T0">
    <property type="protein sequence ID" value="MAPG_03071T0"/>
    <property type="gene ID" value="MAPG_03071"/>
</dbReference>
<evidence type="ECO:0000256" key="3">
    <source>
        <dbReference type="SAM" id="MobiDB-lite"/>
    </source>
</evidence>
<dbReference type="GO" id="GO:0004402">
    <property type="term" value="F:histone acetyltransferase activity"/>
    <property type="evidence" value="ECO:0007669"/>
    <property type="project" value="InterPro"/>
</dbReference>
<feature type="compositionally biased region" description="Acidic residues" evidence="3">
    <location>
        <begin position="112"/>
        <end position="122"/>
    </location>
</feature>
<dbReference type="Proteomes" id="UP000011715">
    <property type="component" value="Unassembled WGS sequence"/>
</dbReference>
<feature type="compositionally biased region" description="Basic and acidic residues" evidence="3">
    <location>
        <begin position="1070"/>
        <end position="1079"/>
    </location>
</feature>
<reference evidence="7" key="2">
    <citation type="submission" date="2010-05" db="EMBL/GenBank/DDBJ databases">
        <title>The genome sequence of Magnaporthe poae strain ATCC 64411.</title>
        <authorList>
            <person name="Ma L.-J."/>
            <person name="Dead R."/>
            <person name="Young S."/>
            <person name="Zeng Q."/>
            <person name="Koehrsen M."/>
            <person name="Alvarado L."/>
            <person name="Berlin A."/>
            <person name="Chapman S.B."/>
            <person name="Chen Z."/>
            <person name="Freedman E."/>
            <person name="Gellesch M."/>
            <person name="Goldberg J."/>
            <person name="Griggs A."/>
            <person name="Gujja S."/>
            <person name="Heilman E.R."/>
            <person name="Heiman D."/>
            <person name="Hepburn T."/>
            <person name="Howarth C."/>
            <person name="Jen D."/>
            <person name="Larson L."/>
            <person name="Mehta T."/>
            <person name="Neiman D."/>
            <person name="Pearson M."/>
            <person name="Roberts A."/>
            <person name="Saif S."/>
            <person name="Shea T."/>
            <person name="Shenoy N."/>
            <person name="Sisk P."/>
            <person name="Stolte C."/>
            <person name="Sykes S."/>
            <person name="Walk T."/>
            <person name="White J."/>
            <person name="Yandava C."/>
            <person name="Haas B."/>
            <person name="Nusbaum C."/>
            <person name="Birren B."/>
        </authorList>
    </citation>
    <scope>NUCLEOTIDE SEQUENCE [LARGE SCALE GENOMIC DNA]</scope>
    <source>
        <strain evidence="7">ATCC 64411 / 73-15</strain>
    </source>
</reference>
<dbReference type="GO" id="GO:0016251">
    <property type="term" value="F:RNA polymerase II general transcription initiation factor activity"/>
    <property type="evidence" value="ECO:0007669"/>
    <property type="project" value="InterPro"/>
</dbReference>
<sequence>MAQAQTKVSVKDEDVAMMPRDDKDWERQDRLDEEEMQRFFLGQVEGLSGGGGGIQLPDDDHEFDQTGKADDAQDFEDFSDDELPDEEDASVAQPPPPADIPGLTDDGGTSNDADDLWGEGDDRESSPLPMGAPSSPPPEPADVAEAQGLGPSPDADVRASAEDAEASRPQPSDFDINFPQADFSLNQDPDIPAVAQTELELVRSVWPTFDTGTYFDWNRLLPPKKATWVGKKAQRVPKPLAPTKLSLDLDVDQEKAFRIPGPAAGTTRQKILDAETKGLVSLLVPEPVVEADIAIFSKELEDDAEVVGGFTLADIETICYDFESMIDAGRPLSPPLTPQPNGNGVDTKDDDWDRMFLDEPPAKRRKIVVEKGLPRVPRFEAPNFDQFEEATMRAAKRVHLDFADPFLLIEEEQAPKRQKLNRAGGKRMANGRFGRDVKSRFNFSNDEHYEQLKLNHKHKVRATIGNLSVEHSLPATKLLWPYYMVRQDGIDPYEYHRPSLQTGKEIGSFVKLVQSSTLKRKEKRIQKVQEAFASSRDLTLNDNSTAVLFEYCEQVPTVLSKFGMGNKIINHARKKVNTDDDSALIDKKQFELGEPNILLTEDKSPFSIFGRVDHGEVVPTLQNAMFQAPIFKHKPRRSDFLCGRSHTGAGGSNYYVRKIDHLYVVGQNFPTMEVPGPHSRRVTTLSKNRMKMISFRLIHSKGHVALQDITHHVKNSTDAQNRQKLKEFLSYERETKSWNIKENDQLMDKDSIDKMIKPEEVCLNDAHQVGVGELLVNGYTVSRVDDGADQELGDDNNDASFAKSMAPWFTTKAFIDACAGKAMVRLRGPGDPTGHGLGFSFIKTSMKGGYMEALQRDRGPGTTSADSMALEAQRKDANGHSYNVKQQDELYNKEIGEIWAKQRSTLSDPTEHDDEDLQPQEDEDDRFGTGQAGTGADGGSQITPATPGGFRAGGGSYSVVNGSTVMDDKTSVYSRRSATDAGGSTGRQRKMLRIYRKPKLANGEEGAEEQVEMVLDSGVMKRYIDAKRKALAEEVDLFAGNVVFTGDAEHDAALLSQINAEEARLVRNRERRLQREKSKQQNGKISAAASFDRDPDSPAPSIEKGAGGGGGTTNRKCANCGKKGHIKTNKKLCPMLNGTYTKEVGGHEEAGGFGDVAAGA</sequence>
<feature type="region of interest" description="Disordered" evidence="3">
    <location>
        <begin position="1070"/>
        <end position="1125"/>
    </location>
</feature>
<feature type="compositionally biased region" description="Basic and acidic residues" evidence="3">
    <location>
        <begin position="9"/>
        <end position="30"/>
    </location>
</feature>
<protein>
    <submittedName>
        <fullName evidence="5">Transcription initiation factor TFIID subunit 1</fullName>
    </submittedName>
</protein>
<dbReference type="eggNOG" id="KOG0008">
    <property type="taxonomic scope" value="Eukaryota"/>
</dbReference>
<dbReference type="PANTHER" id="PTHR13900">
    <property type="entry name" value="TRANSCRIPTION INITIATION FACTOR TFIID"/>
    <property type="match status" value="1"/>
</dbReference>
<feature type="region of interest" description="Disordered" evidence="3">
    <location>
        <begin position="332"/>
        <end position="352"/>
    </location>
</feature>
<dbReference type="InterPro" id="IPR022591">
    <property type="entry name" value="TAF1_HAT_dom"/>
</dbReference>
<feature type="region of interest" description="Disordered" evidence="3">
    <location>
        <begin position="1"/>
        <end position="176"/>
    </location>
</feature>
<dbReference type="PANTHER" id="PTHR13900:SF0">
    <property type="entry name" value="TRANSCRIPTION INITIATION FACTOR TFIID SUBUNIT 1"/>
    <property type="match status" value="1"/>
</dbReference>
<dbReference type="InterPro" id="IPR040240">
    <property type="entry name" value="TAF1"/>
</dbReference>
<evidence type="ECO:0000313" key="6">
    <source>
        <dbReference type="EnsemblFungi" id="MAPG_03071T0"/>
    </source>
</evidence>
<feature type="region of interest" description="Disordered" evidence="3">
    <location>
        <begin position="1141"/>
        <end position="1160"/>
    </location>
</feature>
<reference evidence="5" key="1">
    <citation type="submission" date="2010-05" db="EMBL/GenBank/DDBJ databases">
        <title>The Genome Sequence of Magnaporthe poae strain ATCC 64411.</title>
        <authorList>
            <consortium name="The Broad Institute Genome Sequencing Platform"/>
            <consortium name="Broad Institute Genome Sequencing Center for Infectious Disease"/>
            <person name="Ma L.-J."/>
            <person name="Dead R."/>
            <person name="Young S."/>
            <person name="Zeng Q."/>
            <person name="Koehrsen M."/>
            <person name="Alvarado L."/>
            <person name="Berlin A."/>
            <person name="Chapman S.B."/>
            <person name="Chen Z."/>
            <person name="Freedman E."/>
            <person name="Gellesch M."/>
            <person name="Goldberg J."/>
            <person name="Griggs A."/>
            <person name="Gujja S."/>
            <person name="Heilman E.R."/>
            <person name="Heiman D."/>
            <person name="Hepburn T."/>
            <person name="Howarth C."/>
            <person name="Jen D."/>
            <person name="Larson L."/>
            <person name="Mehta T."/>
            <person name="Neiman D."/>
            <person name="Pearson M."/>
            <person name="Roberts A."/>
            <person name="Saif S."/>
            <person name="Shea T."/>
            <person name="Shenoy N."/>
            <person name="Sisk P."/>
            <person name="Stolte C."/>
            <person name="Sykes S."/>
            <person name="Walk T."/>
            <person name="White J."/>
            <person name="Yandava C."/>
            <person name="Haas B."/>
            <person name="Nusbaum C."/>
            <person name="Birren B."/>
        </authorList>
    </citation>
    <scope>NUCLEOTIDE SEQUENCE</scope>
    <source>
        <strain evidence="5">ATCC 64411</strain>
    </source>
</reference>
<keyword evidence="5" id="KW-0396">Initiation factor</keyword>
<reference evidence="6" key="4">
    <citation type="journal article" date="2015" name="G3 (Bethesda)">
        <title>Genome sequences of three phytopathogenic species of the Magnaporthaceae family of fungi.</title>
        <authorList>
            <person name="Okagaki L.H."/>
            <person name="Nunes C.C."/>
            <person name="Sailsbery J."/>
            <person name="Clay B."/>
            <person name="Brown D."/>
            <person name="John T."/>
            <person name="Oh Y."/>
            <person name="Young N."/>
            <person name="Fitzgerald M."/>
            <person name="Haas B.J."/>
            <person name="Zeng Q."/>
            <person name="Young S."/>
            <person name="Adiconis X."/>
            <person name="Fan L."/>
            <person name="Levin J.Z."/>
            <person name="Mitchell T.K."/>
            <person name="Okubara P.A."/>
            <person name="Farman M.L."/>
            <person name="Kohn L.M."/>
            <person name="Birren B."/>
            <person name="Ma L.-J."/>
            <person name="Dean R.A."/>
        </authorList>
    </citation>
    <scope>NUCLEOTIDE SEQUENCE</scope>
    <source>
        <strain evidence="6">ATCC 64411 / 73-15</strain>
    </source>
</reference>
<gene>
    <name evidence="5" type="ORF">MAPG_03071</name>
</gene>
<dbReference type="GO" id="GO:0003743">
    <property type="term" value="F:translation initiation factor activity"/>
    <property type="evidence" value="ECO:0007669"/>
    <property type="project" value="UniProtKB-KW"/>
</dbReference>
<dbReference type="GO" id="GO:0005669">
    <property type="term" value="C:transcription factor TFIID complex"/>
    <property type="evidence" value="ECO:0007669"/>
    <property type="project" value="InterPro"/>
</dbReference>
<accession>A0A0C4DT21</accession>
<evidence type="ECO:0000256" key="1">
    <source>
        <dbReference type="ARBA" id="ARBA00004123"/>
    </source>
</evidence>
<dbReference type="Pfam" id="PF12157">
    <property type="entry name" value="DUF3591"/>
    <property type="match status" value="1"/>
</dbReference>
<evidence type="ECO:0000256" key="2">
    <source>
        <dbReference type="ARBA" id="ARBA00023242"/>
    </source>
</evidence>
<keyword evidence="2" id="KW-0539">Nucleus</keyword>
<dbReference type="OrthoDB" id="5752at2759"/>
<proteinExistence type="predicted"/>
<dbReference type="GO" id="GO:0051123">
    <property type="term" value="P:RNA polymerase II preinitiation complex assembly"/>
    <property type="evidence" value="ECO:0007669"/>
    <property type="project" value="TreeGrafter"/>
</dbReference>